<protein>
    <submittedName>
        <fullName evidence="2">Uncharacterized protein</fullName>
    </submittedName>
</protein>
<sequence>MPRRRILITYISSFPNLYSVIERHHFQKGFRSLFSIDVAIATIHLYPPPPFNLRSKAHNKGHPTSRGISATNLFQ</sequence>
<accession>A0A165A1K8</accession>
<dbReference type="EMBL" id="LRGB01000656">
    <property type="protein sequence ID" value="KZS17079.1"/>
    <property type="molecule type" value="Genomic_DNA"/>
</dbReference>
<dbReference type="Proteomes" id="UP000076858">
    <property type="component" value="Unassembled WGS sequence"/>
</dbReference>
<evidence type="ECO:0000256" key="1">
    <source>
        <dbReference type="SAM" id="MobiDB-lite"/>
    </source>
</evidence>
<organism evidence="2 3">
    <name type="scientific">Daphnia magna</name>
    <dbReference type="NCBI Taxonomy" id="35525"/>
    <lineage>
        <taxon>Eukaryota</taxon>
        <taxon>Metazoa</taxon>
        <taxon>Ecdysozoa</taxon>
        <taxon>Arthropoda</taxon>
        <taxon>Crustacea</taxon>
        <taxon>Branchiopoda</taxon>
        <taxon>Diplostraca</taxon>
        <taxon>Cladocera</taxon>
        <taxon>Anomopoda</taxon>
        <taxon>Daphniidae</taxon>
        <taxon>Daphnia</taxon>
    </lineage>
</organism>
<keyword evidence="3" id="KW-1185">Reference proteome</keyword>
<comment type="caution">
    <text evidence="2">The sequence shown here is derived from an EMBL/GenBank/DDBJ whole genome shotgun (WGS) entry which is preliminary data.</text>
</comment>
<dbReference type="AlphaFoldDB" id="A0A165A1K8"/>
<proteinExistence type="predicted"/>
<name>A0A165A1K8_9CRUS</name>
<evidence type="ECO:0000313" key="2">
    <source>
        <dbReference type="EMBL" id="KZS17079.1"/>
    </source>
</evidence>
<reference evidence="2 3" key="1">
    <citation type="submission" date="2016-03" db="EMBL/GenBank/DDBJ databases">
        <title>EvidentialGene: Evidence-directed Construction of Genes on Genomes.</title>
        <authorList>
            <person name="Gilbert D.G."/>
            <person name="Choi J.-H."/>
            <person name="Mockaitis K."/>
            <person name="Colbourne J."/>
            <person name="Pfrender M."/>
        </authorList>
    </citation>
    <scope>NUCLEOTIDE SEQUENCE [LARGE SCALE GENOMIC DNA]</scope>
    <source>
        <strain evidence="2 3">Xinb3</strain>
        <tissue evidence="2">Complete organism</tissue>
    </source>
</reference>
<evidence type="ECO:0000313" key="3">
    <source>
        <dbReference type="Proteomes" id="UP000076858"/>
    </source>
</evidence>
<feature type="region of interest" description="Disordered" evidence="1">
    <location>
        <begin position="54"/>
        <end position="75"/>
    </location>
</feature>
<feature type="compositionally biased region" description="Polar residues" evidence="1">
    <location>
        <begin position="66"/>
        <end position="75"/>
    </location>
</feature>
<gene>
    <name evidence="2" type="ORF">APZ42_017074</name>
</gene>